<dbReference type="InterPro" id="IPR036097">
    <property type="entry name" value="HisK_dim/P_sf"/>
</dbReference>
<keyword evidence="3 5" id="KW-0597">Phosphoprotein</keyword>
<dbReference type="InterPro" id="IPR036890">
    <property type="entry name" value="HATPase_C_sf"/>
</dbReference>
<dbReference type="SMART" id="SM00388">
    <property type="entry name" value="HisKA"/>
    <property type="match status" value="1"/>
</dbReference>
<dbReference type="InterPro" id="IPR003594">
    <property type="entry name" value="HATPase_dom"/>
</dbReference>
<dbReference type="InterPro" id="IPR003661">
    <property type="entry name" value="HisK_dim/P_dom"/>
</dbReference>
<evidence type="ECO:0000259" key="7">
    <source>
        <dbReference type="PROSITE" id="PS50109"/>
    </source>
</evidence>
<dbReference type="SMART" id="SM00448">
    <property type="entry name" value="REC"/>
    <property type="match status" value="2"/>
</dbReference>
<dbReference type="SUPFAM" id="SSF47384">
    <property type="entry name" value="Homodimeric domain of signal transducing histidine kinase"/>
    <property type="match status" value="1"/>
</dbReference>
<dbReference type="SUPFAM" id="SSF55874">
    <property type="entry name" value="ATPase domain of HSP90 chaperone/DNA topoisomerase II/histidine kinase"/>
    <property type="match status" value="1"/>
</dbReference>
<evidence type="ECO:0000256" key="1">
    <source>
        <dbReference type="ARBA" id="ARBA00000085"/>
    </source>
</evidence>
<feature type="domain" description="Histidine kinase" evidence="7">
    <location>
        <begin position="224"/>
        <end position="445"/>
    </location>
</feature>
<keyword evidence="4" id="KW-0902">Two-component regulatory system</keyword>
<comment type="caution">
    <text evidence="9">The sequence shown here is derived from an EMBL/GenBank/DDBJ whole genome shotgun (WGS) entry which is preliminary data.</text>
</comment>
<dbReference type="InterPro" id="IPR001789">
    <property type="entry name" value="Sig_transdc_resp-reg_receiver"/>
</dbReference>
<dbReference type="PRINTS" id="PR00344">
    <property type="entry name" value="BCTRLSENSOR"/>
</dbReference>
<accession>A0ABP8N3G1</accession>
<reference evidence="10" key="1">
    <citation type="journal article" date="2019" name="Int. J. Syst. Evol. Microbiol.">
        <title>The Global Catalogue of Microorganisms (GCM) 10K type strain sequencing project: providing services to taxonomists for standard genome sequencing and annotation.</title>
        <authorList>
            <consortium name="The Broad Institute Genomics Platform"/>
            <consortium name="The Broad Institute Genome Sequencing Center for Infectious Disease"/>
            <person name="Wu L."/>
            <person name="Ma J."/>
        </authorList>
    </citation>
    <scope>NUCLEOTIDE SEQUENCE [LARGE SCALE GENOMIC DNA]</scope>
    <source>
        <strain evidence="10">JCM 17759</strain>
    </source>
</reference>
<keyword evidence="6" id="KW-0812">Transmembrane</keyword>
<feature type="domain" description="Response regulatory" evidence="8">
    <location>
        <begin position="462"/>
        <end position="585"/>
    </location>
</feature>
<dbReference type="PROSITE" id="PS50110">
    <property type="entry name" value="RESPONSE_REGULATORY"/>
    <property type="match status" value="2"/>
</dbReference>
<name>A0ABP8N3G1_9BACT</name>
<dbReference type="PANTHER" id="PTHR45339:SF1">
    <property type="entry name" value="HYBRID SIGNAL TRANSDUCTION HISTIDINE KINASE J"/>
    <property type="match status" value="1"/>
</dbReference>
<dbReference type="Pfam" id="PF02518">
    <property type="entry name" value="HATPase_c"/>
    <property type="match status" value="1"/>
</dbReference>
<evidence type="ECO:0000256" key="4">
    <source>
        <dbReference type="ARBA" id="ARBA00023012"/>
    </source>
</evidence>
<dbReference type="SUPFAM" id="SSF52172">
    <property type="entry name" value="CheY-like"/>
    <property type="match status" value="2"/>
</dbReference>
<feature type="transmembrane region" description="Helical" evidence="6">
    <location>
        <begin position="167"/>
        <end position="193"/>
    </location>
</feature>
<organism evidence="9 10">
    <name type="scientific">Novipirellula rosea</name>
    <dbReference type="NCBI Taxonomy" id="1031540"/>
    <lineage>
        <taxon>Bacteria</taxon>
        <taxon>Pseudomonadati</taxon>
        <taxon>Planctomycetota</taxon>
        <taxon>Planctomycetia</taxon>
        <taxon>Pirellulales</taxon>
        <taxon>Pirellulaceae</taxon>
        <taxon>Novipirellula</taxon>
    </lineage>
</organism>
<dbReference type="CDD" id="cd16922">
    <property type="entry name" value="HATPase_EvgS-ArcB-TorS-like"/>
    <property type="match status" value="1"/>
</dbReference>
<gene>
    <name evidence="9" type="ORF">GCM10023156_39810</name>
</gene>
<dbReference type="RefSeq" id="WP_345324865.1">
    <property type="nucleotide sequence ID" value="NZ_BAABGA010000049.1"/>
</dbReference>
<evidence type="ECO:0000259" key="8">
    <source>
        <dbReference type="PROSITE" id="PS50110"/>
    </source>
</evidence>
<comment type="catalytic activity">
    <reaction evidence="1">
        <text>ATP + protein L-histidine = ADP + protein N-phospho-L-histidine.</text>
        <dbReference type="EC" id="2.7.13.3"/>
    </reaction>
</comment>
<protein>
    <recommendedName>
        <fullName evidence="2">histidine kinase</fullName>
        <ecNumber evidence="2">2.7.13.3</ecNumber>
    </recommendedName>
</protein>
<keyword evidence="10" id="KW-1185">Reference proteome</keyword>
<dbReference type="Pfam" id="PF00512">
    <property type="entry name" value="HisKA"/>
    <property type="match status" value="1"/>
</dbReference>
<dbReference type="PANTHER" id="PTHR45339">
    <property type="entry name" value="HYBRID SIGNAL TRANSDUCTION HISTIDINE KINASE J"/>
    <property type="match status" value="1"/>
</dbReference>
<sequence>MNAVSHVNSRTNQRVNERVDEHGITLRYVIALVTTILITLGLFVVVAAVLTITQFDDRIREQADRTAGAVATSIATPLWNIDERAIGDLLGASLTNQEIEFVQVADEAEIVASRRQPGVPETDLAGYLSSSQHVVARTAVRFDGQTIGHVNLVMSRRAVIDEIRHDMIFAVALGLVMSLAVSGTSIVITRWFVYRPMRRLNEIAIREEQRAEAANQAKSEFLASMSHEIRTPMNGIIGMTELLLRTDMSYEQRDYQNIVRQSADALMQLLNDILDFSKIEADKLELECIPFGLRDTIGDTLLTISNRAAEKQLELAYRISPDVPDTLVGDPTRLRQIVMNLTGNAIKFTEQGEVVVDVGIESQTGDSLMLHVSVRDSGIGIAPDQLSRVFDMFSQAECTTTRRFGGTGLGLSISKRLAELMNGRIWVESELGKGSNFQFVVRLRVAPKQAPCEISNALVGQSVLVVDAHRTTREILVELLTQWGLSAAAVPDGDAAMAELEPACDRGHPYSLLLADGTIANDDASQLVGRIRQHEDPTLSAMHIMWMTSGSAALDSNFARKWNVERCLPKPIKHSTLLQAVTTTLGSDESTEPHRCAEAAGDCSHVHARILLVEDGLVNQKVAVSLLEKRGHTVVVANNGREAVDTLLASDPAKFDVVLMDVQMPIMDGYEATREIRACEKTSGKHIPIVAMTANAMKGDREQCLDCGMDDYVSKPFQSQELFAKVERYGAPV</sequence>
<dbReference type="EC" id="2.7.13.3" evidence="2"/>
<feature type="modified residue" description="4-aspartylphosphate" evidence="5">
    <location>
        <position position="516"/>
    </location>
</feature>
<dbReference type="Gene3D" id="3.30.565.10">
    <property type="entry name" value="Histidine kinase-like ATPase, C-terminal domain"/>
    <property type="match status" value="1"/>
</dbReference>
<keyword evidence="6" id="KW-0472">Membrane</keyword>
<dbReference type="InterPro" id="IPR011006">
    <property type="entry name" value="CheY-like_superfamily"/>
</dbReference>
<dbReference type="CDD" id="cd17546">
    <property type="entry name" value="REC_hyHK_CKI1_RcsC-like"/>
    <property type="match status" value="1"/>
</dbReference>
<dbReference type="InterPro" id="IPR004358">
    <property type="entry name" value="Sig_transdc_His_kin-like_C"/>
</dbReference>
<dbReference type="Pfam" id="PF00072">
    <property type="entry name" value="Response_reg"/>
    <property type="match status" value="2"/>
</dbReference>
<feature type="transmembrane region" description="Helical" evidence="6">
    <location>
        <begin position="28"/>
        <end position="52"/>
    </location>
</feature>
<dbReference type="InterPro" id="IPR005467">
    <property type="entry name" value="His_kinase_dom"/>
</dbReference>
<dbReference type="Gene3D" id="3.40.50.2300">
    <property type="match status" value="2"/>
</dbReference>
<evidence type="ECO:0000256" key="5">
    <source>
        <dbReference type="PROSITE-ProRule" id="PRU00169"/>
    </source>
</evidence>
<dbReference type="Proteomes" id="UP001500840">
    <property type="component" value="Unassembled WGS sequence"/>
</dbReference>
<dbReference type="Gene3D" id="1.10.287.130">
    <property type="match status" value="1"/>
</dbReference>
<feature type="domain" description="Response regulatory" evidence="8">
    <location>
        <begin position="609"/>
        <end position="730"/>
    </location>
</feature>
<evidence type="ECO:0000256" key="2">
    <source>
        <dbReference type="ARBA" id="ARBA00012438"/>
    </source>
</evidence>
<dbReference type="EMBL" id="BAABGA010000049">
    <property type="protein sequence ID" value="GAA4459777.1"/>
    <property type="molecule type" value="Genomic_DNA"/>
</dbReference>
<keyword evidence="6" id="KW-1133">Transmembrane helix</keyword>
<proteinExistence type="predicted"/>
<evidence type="ECO:0000256" key="3">
    <source>
        <dbReference type="ARBA" id="ARBA00022553"/>
    </source>
</evidence>
<evidence type="ECO:0000313" key="9">
    <source>
        <dbReference type="EMBL" id="GAA4459777.1"/>
    </source>
</evidence>
<dbReference type="PROSITE" id="PS50109">
    <property type="entry name" value="HIS_KIN"/>
    <property type="match status" value="1"/>
</dbReference>
<evidence type="ECO:0000313" key="10">
    <source>
        <dbReference type="Proteomes" id="UP001500840"/>
    </source>
</evidence>
<dbReference type="SMART" id="SM00387">
    <property type="entry name" value="HATPase_c"/>
    <property type="match status" value="1"/>
</dbReference>
<evidence type="ECO:0000256" key="6">
    <source>
        <dbReference type="SAM" id="Phobius"/>
    </source>
</evidence>
<feature type="modified residue" description="4-aspartylphosphate" evidence="5">
    <location>
        <position position="661"/>
    </location>
</feature>
<dbReference type="CDD" id="cd00082">
    <property type="entry name" value="HisKA"/>
    <property type="match status" value="1"/>
</dbReference>